<dbReference type="OrthoDB" id="529205at2759"/>
<evidence type="ECO:0000313" key="2">
    <source>
        <dbReference type="EMBL" id="OCF35410.1"/>
    </source>
</evidence>
<organism evidence="2 3">
    <name type="scientific">Kwoniella heveanensis BCC8398</name>
    <dbReference type="NCBI Taxonomy" id="1296120"/>
    <lineage>
        <taxon>Eukaryota</taxon>
        <taxon>Fungi</taxon>
        <taxon>Dikarya</taxon>
        <taxon>Basidiomycota</taxon>
        <taxon>Agaricomycotina</taxon>
        <taxon>Tremellomycetes</taxon>
        <taxon>Tremellales</taxon>
        <taxon>Cryptococcaceae</taxon>
        <taxon>Kwoniella</taxon>
    </lineage>
</organism>
<name>A0A1B9GWJ9_9TREE</name>
<feature type="region of interest" description="Disordered" evidence="1">
    <location>
        <begin position="16"/>
        <end position="124"/>
    </location>
</feature>
<sequence length="124" mass="13548">MSVLRLQAARLFRPNSAPSARVLSRGLASSVHNNDPEVLDKEKAKNLQGKQDDSAPHKEHAPGWNENLASDSEANVKADQAAPTGKPGKDLQDKTVEHTHKKHRESPTESEEDIKADRGPNPFA</sequence>
<gene>
    <name evidence="2" type="ORF">I316_02960</name>
</gene>
<dbReference type="AlphaFoldDB" id="A0A1B9GWJ9"/>
<feature type="compositionally biased region" description="Basic and acidic residues" evidence="1">
    <location>
        <begin position="87"/>
        <end position="98"/>
    </location>
</feature>
<evidence type="ECO:0000256" key="1">
    <source>
        <dbReference type="SAM" id="MobiDB-lite"/>
    </source>
</evidence>
<dbReference type="EMBL" id="KI669499">
    <property type="protein sequence ID" value="OCF35410.1"/>
    <property type="molecule type" value="Genomic_DNA"/>
</dbReference>
<accession>A0A1B9GWJ9</accession>
<keyword evidence="3" id="KW-1185">Reference proteome</keyword>
<reference evidence="2 3" key="1">
    <citation type="submission" date="2013-07" db="EMBL/GenBank/DDBJ databases">
        <title>The Genome Sequence of Cryptococcus heveanensis BCC8398.</title>
        <authorList>
            <consortium name="The Broad Institute Genome Sequencing Platform"/>
            <person name="Cuomo C."/>
            <person name="Litvintseva A."/>
            <person name="Chen Y."/>
            <person name="Heitman J."/>
            <person name="Sun S."/>
            <person name="Springer D."/>
            <person name="Dromer F."/>
            <person name="Young S.K."/>
            <person name="Zeng Q."/>
            <person name="Gargeya S."/>
            <person name="Fitzgerald M."/>
            <person name="Abouelleil A."/>
            <person name="Alvarado L."/>
            <person name="Berlin A.M."/>
            <person name="Chapman S.B."/>
            <person name="Dewar J."/>
            <person name="Goldberg J."/>
            <person name="Griggs A."/>
            <person name="Gujja S."/>
            <person name="Hansen M."/>
            <person name="Howarth C."/>
            <person name="Imamovic A."/>
            <person name="Larimer J."/>
            <person name="McCowan C."/>
            <person name="Murphy C."/>
            <person name="Pearson M."/>
            <person name="Priest M."/>
            <person name="Roberts A."/>
            <person name="Saif S."/>
            <person name="Shea T."/>
            <person name="Sykes S."/>
            <person name="Wortman J."/>
            <person name="Nusbaum C."/>
            <person name="Birren B."/>
        </authorList>
    </citation>
    <scope>NUCLEOTIDE SEQUENCE [LARGE SCALE GENOMIC DNA]</scope>
    <source>
        <strain evidence="2 3">BCC8398</strain>
    </source>
</reference>
<dbReference type="STRING" id="1296120.A0A1B9GWJ9"/>
<feature type="compositionally biased region" description="Basic and acidic residues" evidence="1">
    <location>
        <begin position="34"/>
        <end position="61"/>
    </location>
</feature>
<dbReference type="Proteomes" id="UP000092666">
    <property type="component" value="Unassembled WGS sequence"/>
</dbReference>
<protein>
    <submittedName>
        <fullName evidence="2">Uncharacterized protein</fullName>
    </submittedName>
</protein>
<reference evidence="3" key="2">
    <citation type="submission" date="2013-12" db="EMBL/GenBank/DDBJ databases">
        <title>Evolution of pathogenesis and genome organization in the Tremellales.</title>
        <authorList>
            <person name="Cuomo C."/>
            <person name="Litvintseva A."/>
            <person name="Heitman J."/>
            <person name="Chen Y."/>
            <person name="Sun S."/>
            <person name="Springer D."/>
            <person name="Dromer F."/>
            <person name="Young S."/>
            <person name="Zeng Q."/>
            <person name="Chapman S."/>
            <person name="Gujja S."/>
            <person name="Saif S."/>
            <person name="Birren B."/>
        </authorList>
    </citation>
    <scope>NUCLEOTIDE SEQUENCE [LARGE SCALE GENOMIC DNA]</scope>
    <source>
        <strain evidence="3">BCC8398</strain>
    </source>
</reference>
<proteinExistence type="predicted"/>
<evidence type="ECO:0000313" key="3">
    <source>
        <dbReference type="Proteomes" id="UP000092666"/>
    </source>
</evidence>